<accession>A0A080YWE3</accession>
<name>A0A080YWE3_PHYNI</name>
<dbReference type="EMBL" id="ANJA01004896">
    <property type="protein sequence ID" value="ETO58704.1"/>
    <property type="molecule type" value="Genomic_DNA"/>
</dbReference>
<proteinExistence type="predicted"/>
<feature type="non-terminal residue" evidence="1">
    <location>
        <position position="1"/>
    </location>
</feature>
<reference evidence="1 2" key="1">
    <citation type="submission" date="2013-11" db="EMBL/GenBank/DDBJ databases">
        <title>The Genome Sequence of Phytophthora parasitica P1976.</title>
        <authorList>
            <consortium name="The Broad Institute Genomics Platform"/>
            <person name="Russ C."/>
            <person name="Tyler B."/>
            <person name="Panabieres F."/>
            <person name="Shan W."/>
            <person name="Tripathy S."/>
            <person name="Grunwald N."/>
            <person name="Machado M."/>
            <person name="Johnson C.S."/>
            <person name="Walker B."/>
            <person name="Young S."/>
            <person name="Zeng Q."/>
            <person name="Gargeya S."/>
            <person name="Fitzgerald M."/>
            <person name="Haas B."/>
            <person name="Abouelleil A."/>
            <person name="Allen A.W."/>
            <person name="Alvarado L."/>
            <person name="Arachchi H.M."/>
            <person name="Berlin A.M."/>
            <person name="Chapman S.B."/>
            <person name="Gainer-Dewar J."/>
            <person name="Goldberg J."/>
            <person name="Griggs A."/>
            <person name="Gujja S."/>
            <person name="Hansen M."/>
            <person name="Howarth C."/>
            <person name="Imamovic A."/>
            <person name="Ireland A."/>
            <person name="Larimer J."/>
            <person name="McCowan C."/>
            <person name="Murphy C."/>
            <person name="Pearson M."/>
            <person name="Poon T.W."/>
            <person name="Priest M."/>
            <person name="Roberts A."/>
            <person name="Saif S."/>
            <person name="Shea T."/>
            <person name="Sisk P."/>
            <person name="Sykes S."/>
            <person name="Wortman J."/>
            <person name="Nusbaum C."/>
            <person name="Birren B."/>
        </authorList>
    </citation>
    <scope>NUCLEOTIDE SEQUENCE [LARGE SCALE GENOMIC DNA]</scope>
    <source>
        <strain evidence="1 2">P1976</strain>
    </source>
</reference>
<dbReference type="Proteomes" id="UP000028582">
    <property type="component" value="Unassembled WGS sequence"/>
</dbReference>
<protein>
    <submittedName>
        <fullName evidence="1">Uncharacterized protein</fullName>
    </submittedName>
</protein>
<sequence>GAPKLFPSRIRNPLRLQDRNVSAQPTPFKDNLSVLIDAWKRLDAVEYSRNGSPPPVATVCGWVRQPWRDTPQGIVLIWNHDVYGWKF</sequence>
<dbReference type="AlphaFoldDB" id="A0A080YWE3"/>
<gene>
    <name evidence="1" type="ORF">F444_22918</name>
</gene>
<comment type="caution">
    <text evidence="1">The sequence shown here is derived from an EMBL/GenBank/DDBJ whole genome shotgun (WGS) entry which is preliminary data.</text>
</comment>
<organism evidence="1 2">
    <name type="scientific">Phytophthora nicotianae P1976</name>
    <dbReference type="NCBI Taxonomy" id="1317066"/>
    <lineage>
        <taxon>Eukaryota</taxon>
        <taxon>Sar</taxon>
        <taxon>Stramenopiles</taxon>
        <taxon>Oomycota</taxon>
        <taxon>Peronosporomycetes</taxon>
        <taxon>Peronosporales</taxon>
        <taxon>Peronosporaceae</taxon>
        <taxon>Phytophthora</taxon>
    </lineage>
</organism>
<evidence type="ECO:0000313" key="1">
    <source>
        <dbReference type="EMBL" id="ETO58704.1"/>
    </source>
</evidence>
<evidence type="ECO:0000313" key="2">
    <source>
        <dbReference type="Proteomes" id="UP000028582"/>
    </source>
</evidence>